<proteinExistence type="predicted"/>
<reference evidence="1 2" key="1">
    <citation type="journal article" date="2018" name="Microbes Environ.">
        <title>Comparative Genomic Insights into Endofungal Lifestyles of Two Bacterial Endosymbionts, Mycoavidus cysteinexigens and Burkholderia rhizoxinica.</title>
        <authorList>
            <person name="Sharmin D."/>
            <person name="Guo Y."/>
            <person name="Nishizawa T."/>
            <person name="Ohshima S."/>
            <person name="Sato Y."/>
            <person name="Takashima Y."/>
            <person name="Narisawa K."/>
            <person name="Ohta H."/>
        </authorList>
    </citation>
    <scope>NUCLEOTIDE SEQUENCE [LARGE SCALE GENOMIC DNA]</scope>
    <source>
        <strain evidence="1 2">B1-EB</strain>
    </source>
</reference>
<sequence length="313" mass="33878">MSVQALKTAVAQGNSVVPNVGGNFNSEAWHAMQARDDQLIRDSVLHGHTGNEYVYSFDIGGNKVSGISVVGARELASHYGGIKSRIVASVDKTGSLFVFKSFEPLAIQAQIIPQLADEDDFYEVVMEITDLKTGNSNQVRKKETKQEKRRNGTKYDRQHYDVIAESKAFRNGVLSIIPQNVISAFEKRALENGHHSKEKTLDELRQNIVAYATKIGIGIDRSVVNSLTYAEISGLGSANKESVDAFKAAAQALGVLRAEAELKPLTTDMDRETGEILGAKPAAHALAQQAEAKVITQPRGTGRNPCARDGGSV</sequence>
<dbReference type="AlphaFoldDB" id="A0A2Z6EVJ6"/>
<protein>
    <submittedName>
        <fullName evidence="1">Uncharacterized protein</fullName>
    </submittedName>
</protein>
<accession>A0A2Z6EVJ6</accession>
<organism evidence="1 2">
    <name type="scientific">Mycoavidus cysteinexigens</name>
    <dbReference type="NCBI Taxonomy" id="1553431"/>
    <lineage>
        <taxon>Bacteria</taxon>
        <taxon>Pseudomonadati</taxon>
        <taxon>Pseudomonadota</taxon>
        <taxon>Betaproteobacteria</taxon>
        <taxon>Burkholderiales</taxon>
        <taxon>Burkholderiaceae</taxon>
        <taxon>Mycoavidus</taxon>
    </lineage>
</organism>
<gene>
    <name evidence="1" type="ORF">MCB1EB_1277</name>
</gene>
<evidence type="ECO:0000313" key="2">
    <source>
        <dbReference type="Proteomes" id="UP000282597"/>
    </source>
</evidence>
<evidence type="ECO:0000313" key="1">
    <source>
        <dbReference type="EMBL" id="BBE09438.1"/>
    </source>
</evidence>
<keyword evidence="2" id="KW-1185">Reference proteome</keyword>
<dbReference type="EMBL" id="AP018150">
    <property type="protein sequence ID" value="BBE09438.1"/>
    <property type="molecule type" value="Genomic_DNA"/>
</dbReference>
<dbReference type="RefSeq" id="WP_045361976.1">
    <property type="nucleotide sequence ID" value="NZ_AP018150.1"/>
</dbReference>
<dbReference type="Proteomes" id="UP000282597">
    <property type="component" value="Chromosome"/>
</dbReference>
<dbReference type="KEGG" id="mcys:MCB1EB_1277"/>
<name>A0A2Z6EVJ6_9BURK</name>